<dbReference type="RefSeq" id="WP_379951277.1">
    <property type="nucleotide sequence ID" value="NZ_JBHMAF010000187.1"/>
</dbReference>
<keyword evidence="4" id="KW-0472">Membrane</keyword>
<gene>
    <name evidence="5" type="ORF">ACFFMS_22460</name>
</gene>
<organism evidence="5 6">
    <name type="scientific">Ectobacillus funiculus</name>
    <dbReference type="NCBI Taxonomy" id="137993"/>
    <lineage>
        <taxon>Bacteria</taxon>
        <taxon>Bacillati</taxon>
        <taxon>Bacillota</taxon>
        <taxon>Bacilli</taxon>
        <taxon>Bacillales</taxon>
        <taxon>Bacillaceae</taxon>
        <taxon>Ectobacillus</taxon>
    </lineage>
</organism>
<dbReference type="Gene3D" id="1.10.439.10">
    <property type="entry name" value="Penicillin Amidohydrolase, domain 1"/>
    <property type="match status" value="1"/>
</dbReference>
<reference evidence="5 6" key="1">
    <citation type="submission" date="2024-09" db="EMBL/GenBank/DDBJ databases">
        <authorList>
            <person name="Sun Q."/>
            <person name="Mori K."/>
        </authorList>
    </citation>
    <scope>NUCLEOTIDE SEQUENCE [LARGE SCALE GENOMIC DNA]</scope>
    <source>
        <strain evidence="5 6">JCM 11201</strain>
    </source>
</reference>
<dbReference type="PANTHER" id="PTHR34218">
    <property type="entry name" value="PEPTIDASE S45 PENICILLIN AMIDASE"/>
    <property type="match status" value="1"/>
</dbReference>
<sequence length="790" mass="88953">MQDTVTQQQPIKRKWVRFLTIFMVSILLLLTVAYAGGTLYIKRSLPVIKGKISLRGLQDSVTVTRDQQGVPHIEAKNLHDLYVSQGYVTAQDRLFQMDLSRRQASGELSEVMGEKTIEQDHFFLALGLRRAAEASYNLYSNEAKQALKWYADGVNLYIDEVRKANKWPLEFTLLGYEAMPWTPVDSLTIGKSMAFDLGGHWKSLAFRQYLLNTVSEEKALDLFPASPTDASEIIGAVKQSHLDLSKLLPEKVVLNELNGSNWVVSGSKTKSGKPILANSLSASLTTPSPWYETHLQSPELNVSGEVMAGIPGIVVGHNEFIAWGITNADTDDQDLYIEKRNPNNPYEFLHNDTWEKAQVITDAIRVKDKPAVDSKTIITRHGPIISGGENTETALALKWTASEPSTELEAIIRINSARDWDSFKEALTYFQAPAQNFIFAAKDGTIAYRMNGKIPIRKKGDSLLPVPGWNDEYEWTGYIPWEELPTIVNPQEGFITAATNQMADQSYPYHIDSTGIQSYQSSRIQEVLQQKNAITVEDMKKLQMDQLNLKARSFVPILLQHIKEDELTKQEQEAISLLKKWDFTDDRNLAAPLLFHTWMQEIGDVLFKKDISEDMQRLFEGKEQVIDQLLREAHNGQPGPWIQEQGGLDKVLKKSLAGAVQSIVESQGASVKDWRWGDFHRLVFTHPLSYIEPYNYLFNPETPIPIGGSNDTVQSIGFNAEGLADRGVSSYFAIDLHDITTGYHIVAPGQSGHIQSEWYHDQMKDWVKGTYHTTSLTEKSGSILHLLPAR</sequence>
<dbReference type="SUPFAM" id="SSF56235">
    <property type="entry name" value="N-terminal nucleophile aminohydrolases (Ntn hydrolases)"/>
    <property type="match status" value="1"/>
</dbReference>
<dbReference type="InterPro" id="IPR002692">
    <property type="entry name" value="S45"/>
</dbReference>
<keyword evidence="2" id="KW-0378">Hydrolase</keyword>
<evidence type="ECO:0000313" key="6">
    <source>
        <dbReference type="Proteomes" id="UP001589609"/>
    </source>
</evidence>
<dbReference type="InterPro" id="IPR043146">
    <property type="entry name" value="Penicillin_amidase_N_B-knob"/>
</dbReference>
<keyword evidence="4" id="KW-1133">Transmembrane helix</keyword>
<dbReference type="InterPro" id="IPR014395">
    <property type="entry name" value="Pen/GL7ACA/AHL_acylase"/>
</dbReference>
<comment type="caution">
    <text evidence="5">The sequence shown here is derived from an EMBL/GenBank/DDBJ whole genome shotgun (WGS) entry which is preliminary data.</text>
</comment>
<protein>
    <submittedName>
        <fullName evidence="5">Penicillin acylase family protein</fullName>
    </submittedName>
</protein>
<dbReference type="Pfam" id="PF01804">
    <property type="entry name" value="Penicil_amidase"/>
    <property type="match status" value="1"/>
</dbReference>
<keyword evidence="6" id="KW-1185">Reference proteome</keyword>
<proteinExistence type="inferred from homology"/>
<evidence type="ECO:0000313" key="5">
    <source>
        <dbReference type="EMBL" id="MFB9761018.1"/>
    </source>
</evidence>
<keyword evidence="4" id="KW-0812">Transmembrane</keyword>
<accession>A0ABV5WLC3</accession>
<dbReference type="PANTHER" id="PTHR34218:SF4">
    <property type="entry name" value="ACYL-HOMOSERINE LACTONE ACYLASE QUIP"/>
    <property type="match status" value="1"/>
</dbReference>
<dbReference type="Gene3D" id="2.30.120.10">
    <property type="match status" value="1"/>
</dbReference>
<dbReference type="Proteomes" id="UP001589609">
    <property type="component" value="Unassembled WGS sequence"/>
</dbReference>
<evidence type="ECO:0000256" key="3">
    <source>
        <dbReference type="ARBA" id="ARBA00023145"/>
    </source>
</evidence>
<dbReference type="InterPro" id="IPR029055">
    <property type="entry name" value="Ntn_hydrolases_N"/>
</dbReference>
<name>A0ABV5WLC3_9BACI</name>
<dbReference type="CDD" id="cd03747">
    <property type="entry name" value="Ntn_PGA_like"/>
    <property type="match status" value="1"/>
</dbReference>
<dbReference type="Gene3D" id="3.60.20.10">
    <property type="entry name" value="Glutamine Phosphoribosylpyrophosphate, subunit 1, domain 1"/>
    <property type="match status" value="1"/>
</dbReference>
<evidence type="ECO:0000256" key="2">
    <source>
        <dbReference type="ARBA" id="ARBA00022801"/>
    </source>
</evidence>
<dbReference type="InterPro" id="IPR023343">
    <property type="entry name" value="Penicillin_amidase_dom1"/>
</dbReference>
<dbReference type="EMBL" id="JBHMAF010000187">
    <property type="protein sequence ID" value="MFB9761018.1"/>
    <property type="molecule type" value="Genomic_DNA"/>
</dbReference>
<comment type="similarity">
    <text evidence="1">Belongs to the peptidase S45 family.</text>
</comment>
<feature type="transmembrane region" description="Helical" evidence="4">
    <location>
        <begin position="18"/>
        <end position="41"/>
    </location>
</feature>
<dbReference type="InterPro" id="IPR043147">
    <property type="entry name" value="Penicillin_amidase_A-knob"/>
</dbReference>
<keyword evidence="3" id="KW-0865">Zymogen</keyword>
<evidence type="ECO:0000256" key="1">
    <source>
        <dbReference type="ARBA" id="ARBA00006586"/>
    </source>
</evidence>
<evidence type="ECO:0000256" key="4">
    <source>
        <dbReference type="SAM" id="Phobius"/>
    </source>
</evidence>
<dbReference type="PIRSF" id="PIRSF001227">
    <property type="entry name" value="Pen_acylase"/>
    <property type="match status" value="1"/>
</dbReference>
<dbReference type="Gene3D" id="1.10.1400.10">
    <property type="match status" value="1"/>
</dbReference>